<gene>
    <name evidence="1" type="primary">a156L</name>
</gene>
<dbReference type="Proteomes" id="UP000000862">
    <property type="component" value="Segment"/>
</dbReference>
<organism evidence="1 2">
    <name type="scientific">Paramecium bursaria Chlorella virus 1</name>
    <name type="common">PBCV-1</name>
    <dbReference type="NCBI Taxonomy" id="10506"/>
    <lineage>
        <taxon>Viruses</taxon>
        <taxon>Varidnaviria</taxon>
        <taxon>Bamfordvirae</taxon>
        <taxon>Nucleocytoviricota</taxon>
        <taxon>Megaviricetes</taxon>
        <taxon>Algavirales</taxon>
        <taxon>Phycodnaviridae</taxon>
        <taxon>Chlorovirus</taxon>
        <taxon>Chlorovirus vanettense</taxon>
    </lineage>
</organism>
<reference evidence="1 2" key="5">
    <citation type="journal article" date="1997" name="Virology">
        <title>Analysis of 74 kb of DNA located at the right end of the 330-kb chlorella virus PBCV-1 genome.</title>
        <authorList>
            <person name="Li Y."/>
            <person name="Lu Z."/>
            <person name="Sun L."/>
            <person name="Ropp S."/>
            <person name="Kutish G.F."/>
            <person name="Rock D.L."/>
            <person name="Van Etten J.L."/>
        </authorList>
    </citation>
    <scope>NUCLEOTIDE SEQUENCE [LARGE SCALE GENOMIC DNA]</scope>
</reference>
<keyword evidence="2" id="KW-1185">Reference proteome</keyword>
<reference evidence="1 2" key="6">
    <citation type="journal article" date="1999" name="Virology">
        <title>Chlorella virus PBCV-1 encodes a functional homospermidine synthase.</title>
        <authorList>
            <person name="Kaiser A."/>
            <person name="Vollmert M."/>
            <person name="Tholl D."/>
            <person name="Graves M.V."/>
            <person name="Gurnon J.R."/>
            <person name="Xing W."/>
            <person name="Lisec A.D."/>
            <person name="Nickerson K.W."/>
            <person name="Van Etten J.L."/>
        </authorList>
    </citation>
    <scope>NUCLEOTIDE SEQUENCE [LARGE SCALE GENOMIC DNA]</scope>
</reference>
<dbReference type="PIR" id="T17647">
    <property type="entry name" value="T17647"/>
</dbReference>
<reference evidence="1 2" key="3">
    <citation type="journal article" date="1996" name="Virology">
        <title>Analysis of 94 kb of the chlorella virus PBCV-1 330-kb genome: map positions 88 to 182.</title>
        <authorList>
            <person name="Lu Z."/>
            <person name="Li Y."/>
            <person name="Que Q."/>
            <person name="Kutish G.F."/>
            <person name="Rock D.L."/>
            <person name="Van Etten J.L."/>
        </authorList>
    </citation>
    <scope>NUCLEOTIDE SEQUENCE [LARGE SCALE GENOMIC DNA]</scope>
</reference>
<evidence type="ECO:0000313" key="2">
    <source>
        <dbReference type="Proteomes" id="UP000000862"/>
    </source>
</evidence>
<dbReference type="RefSeq" id="NP_048504.1">
    <property type="nucleotide sequence ID" value="NC_000852.5"/>
</dbReference>
<evidence type="ECO:0000313" key="1">
    <source>
        <dbReference type="EMBL" id="AAC96524.1"/>
    </source>
</evidence>
<proteinExistence type="predicted"/>
<dbReference type="EMBL" id="JF411744">
    <property type="protein sequence ID" value="AAC96524.1"/>
    <property type="molecule type" value="Genomic_DNA"/>
</dbReference>
<reference evidence="1 2" key="1">
    <citation type="journal article" date="1995" name="Virology">
        <title>Analysis of 45 kb of DNA located at the left end of the chlorella virus PBCV-1 genome.</title>
        <authorList>
            <person name="Lu Z."/>
            <person name="Li Y."/>
            <person name="Zhang Y."/>
            <person name="Kutish G.F."/>
            <person name="Rock D.L."/>
            <person name="Van Etten J.L."/>
        </authorList>
    </citation>
    <scope>NUCLEOTIDE SEQUENCE [LARGE SCALE GENOMIC DNA]</scope>
</reference>
<protein>
    <submittedName>
        <fullName evidence="1">Uncharacterized protein</fullName>
    </submittedName>
</protein>
<reference evidence="1 2" key="8">
    <citation type="journal article" date="2010" name="J. Virol.">
        <title>Microarray analysis of Paramecium bursaria chlorella virus 1 transcription.</title>
        <authorList>
            <person name="Yanai-Balser G.M."/>
            <person name="Duncan G.A."/>
            <person name="Eudy J.D."/>
            <person name="Wang D."/>
            <person name="Li X."/>
            <person name="Agarkova I.V."/>
            <person name="Dunigan D.D."/>
            <person name="Van Etten J.L."/>
        </authorList>
    </citation>
    <scope>NUCLEOTIDE SEQUENCE [LARGE SCALE GENOMIC DNA]</scope>
</reference>
<name>Q84476_PBCV1</name>
<dbReference type="KEGG" id="vg:918234"/>
<dbReference type="GeneID" id="918234"/>
<accession>Q84476</accession>
<reference evidence="1 2" key="7">
    <citation type="journal article" date="2000" name="Virology">
        <title>Characterization of a beta-1,3-glucanase encoded by chlorella virus PBCV-1.</title>
        <authorList>
            <person name="Sun L."/>
            <person name="Gurnon J.R."/>
            <person name="Adams B.J."/>
            <person name="Graves M.V."/>
            <person name="Van Etten J.L."/>
        </authorList>
    </citation>
    <scope>NUCLEOTIDE SEQUENCE [LARGE SCALE GENOMIC DNA]</scope>
</reference>
<organismHost>
    <name type="scientific">Chlorella</name>
    <dbReference type="NCBI Taxonomy" id="3071"/>
</organismHost>
<reference evidence="1 2" key="4">
    <citation type="journal article" date="1996" name="Virology">
        <title>Analysis of 76 kb of the chlorella virus PBCV-1 330-kb genome: map positions 182 to 258.</title>
        <authorList>
            <person name="Kutish G.F."/>
            <person name="Li Y."/>
            <person name="Lu Z."/>
            <person name="Furuta M."/>
            <person name="Rock D.L."/>
            <person name="Van Etten J.L."/>
        </authorList>
    </citation>
    <scope>NUCLEOTIDE SEQUENCE [LARGE SCALE GENOMIC DNA]</scope>
</reference>
<reference evidence="1 2" key="2">
    <citation type="journal article" date="1995" name="Virology">
        <title>Analysis of 43 kb of the Chlorella virus PBCV-1 330-kb genome: map positions 45 to 88.</title>
        <authorList>
            <person name="Li Y."/>
            <person name="Lu Z."/>
            <person name="Burbank D.E."/>
            <person name="Kutish G.F."/>
            <person name="Rock D.L."/>
            <person name="Van Etten J.L."/>
        </authorList>
    </citation>
    <scope>NUCLEOTIDE SEQUENCE [LARGE SCALE GENOMIC DNA]</scope>
</reference>
<sequence length="110" mass="12610">MLRSTSFIKNVFVENEPTLVSQAKHQCGVRIVNPVMQSMLLVKCVYVEKLIQNLGFREIQNPFGVRVVSPRTRSTSFIKNAHVEKLNHISVFRGRNQRGVRIVSLLMRST</sequence>